<evidence type="ECO:0000313" key="1">
    <source>
        <dbReference type="EMBL" id="QVS75613.1"/>
    </source>
</evidence>
<reference evidence="1" key="1">
    <citation type="submission" date="2018-07" db="EMBL/GenBank/DDBJ databases">
        <authorList>
            <consortium name="GenomeTrakr network: Whole genome sequencing for foodborne pathogen traceback"/>
        </authorList>
    </citation>
    <scope>NUCLEOTIDE SEQUENCE</scope>
    <source>
        <strain evidence="1">CFSAN008783</strain>
        <strain evidence="2">CFSAN008789</strain>
    </source>
</reference>
<name>A0A8E6W5K0_SALER</name>
<organism evidence="1">
    <name type="scientific">Salmonella enterica</name>
    <name type="common">Salmonella choleraesuis</name>
    <dbReference type="NCBI Taxonomy" id="28901"/>
    <lineage>
        <taxon>Bacteria</taxon>
        <taxon>Pseudomonadati</taxon>
        <taxon>Pseudomonadota</taxon>
        <taxon>Gammaproteobacteria</taxon>
        <taxon>Enterobacterales</taxon>
        <taxon>Enterobacteriaceae</taxon>
        <taxon>Salmonella</taxon>
    </lineage>
</organism>
<protein>
    <submittedName>
        <fullName evidence="1">Uncharacterized protein</fullName>
    </submittedName>
</protein>
<dbReference type="AlphaFoldDB" id="A0A8E6W5K0"/>
<dbReference type="EMBL" id="CP075050">
    <property type="protein sequence ID" value="QVY42966.1"/>
    <property type="molecule type" value="Genomic_DNA"/>
</dbReference>
<proteinExistence type="predicted"/>
<accession>A0A8E6W5K0</accession>
<dbReference type="EMBL" id="CP074659">
    <property type="protein sequence ID" value="QVS75613.1"/>
    <property type="molecule type" value="Genomic_DNA"/>
</dbReference>
<gene>
    <name evidence="1" type="ORF">B6K04_14345</name>
    <name evidence="2" type="ORF">B6K77_14610</name>
</gene>
<evidence type="ECO:0000313" key="2">
    <source>
        <dbReference type="EMBL" id="QVY42966.1"/>
    </source>
</evidence>
<sequence>MKIYLDHNILDEISKNRMELEAPDDTVWVYSDESFNEIKRANDMRFLDVLKNLKARKLELELDNQFRLTGRAFLHNYCEPKDMYQQWLDNISEVNVDELMQSQMQFLARLAGADNYNEILHQPRKLKEFLYALLSPDGSATKDIELQIERAVAGIESVVCGQLQEVESLDASRTAIGTGRGRASNLSIKENPLVLIWEMLRINHKEMTIEQFYGFEPLDKQGYENWPLYLGVVGCHTVLNFLGFHPDKGLNRIEKIPTILSDANHTAMAIYCDAILSKDQRFCAKARAIFAYLDLDIMVIEATPNDKALSR</sequence>
<reference evidence="1" key="2">
    <citation type="submission" date="2021-05" db="EMBL/GenBank/DDBJ databases">
        <title>Whole genome PacBio Sequel sequence of Salmonella enterica subsp. enterica.</title>
        <authorList>
            <person name="Hoffmann M."/>
            <person name="Balkey M."/>
            <person name="Luo Y."/>
        </authorList>
    </citation>
    <scope>NUCLEOTIDE SEQUENCE</scope>
    <source>
        <strain evidence="1">CFSAN008783</strain>
        <strain evidence="2">CFSAN008789</strain>
    </source>
</reference>